<feature type="compositionally biased region" description="Low complexity" evidence="1">
    <location>
        <begin position="106"/>
        <end position="115"/>
    </location>
</feature>
<evidence type="ECO:0000256" key="2">
    <source>
        <dbReference type="SAM" id="SignalP"/>
    </source>
</evidence>
<sequence>MMKSKALNLTVSTALLLSMAAVAGCGNTNDGNTTRTNSVDTGRIGVNSVRNNQNAGTTRQHDLTNLKYSKTLSDKVSDISGVGRAHVFVTNRNAYVSLSRNGMNTINDTNTSSNNGRVTGMSTGANRNSTNGTMTGNGTTNVRNRTFGTSGTGSVGILRGMANDTRRGVENTTGLGRNADNRGFGVNGTTNGGFGGGNFNTLNGNRTNGLMGTNGTGLGTNGTRTNGLMGTNGTGTTSMGTNNTLGGTNGATDNTFIGTGINGVPYGTYSNNNMGMMSTNREEVPEHVRQEITSKIRKTAPHISQVYVSTDDDFYQHANGFANGDNANNTLGTLSRDFGSWINRVFPLNLGGRNGMNDTRGNLMKNDTDDGWFGGNRNSR</sequence>
<evidence type="ECO:0000313" key="3">
    <source>
        <dbReference type="EMBL" id="KOR88148.1"/>
    </source>
</evidence>
<proteinExistence type="predicted"/>
<reference evidence="4" key="1">
    <citation type="submission" date="2015-08" db="EMBL/GenBank/DDBJ databases">
        <title>Genome sequencing project for genomic taxonomy and phylogenomics of Bacillus-like bacteria.</title>
        <authorList>
            <person name="Liu B."/>
            <person name="Wang J."/>
            <person name="Zhu Y."/>
            <person name="Liu G."/>
            <person name="Chen Q."/>
            <person name="Chen Z."/>
            <person name="Lan J."/>
            <person name="Che J."/>
            <person name="Ge C."/>
            <person name="Shi H."/>
            <person name="Pan Z."/>
            <person name="Liu X."/>
        </authorList>
    </citation>
    <scope>NUCLEOTIDE SEQUENCE [LARGE SCALE GENOMIC DNA]</scope>
    <source>
        <strain evidence="4">FJAT-22460</strain>
    </source>
</reference>
<dbReference type="AlphaFoldDB" id="A0A0M1P0W4"/>
<feature type="region of interest" description="Disordered" evidence="1">
    <location>
        <begin position="106"/>
        <end position="158"/>
    </location>
</feature>
<dbReference type="RefSeq" id="WP_054401241.1">
    <property type="nucleotide sequence ID" value="NZ_LIUT01000001.1"/>
</dbReference>
<keyword evidence="2" id="KW-0732">Signal</keyword>
<accession>A0A0M1P0W4</accession>
<feature type="chain" id="PRO_5005620549" evidence="2">
    <location>
        <begin position="24"/>
        <end position="380"/>
    </location>
</feature>
<feature type="region of interest" description="Disordered" evidence="1">
    <location>
        <begin position="359"/>
        <end position="380"/>
    </location>
</feature>
<dbReference type="Proteomes" id="UP000036932">
    <property type="component" value="Unassembled WGS sequence"/>
</dbReference>
<organism evidence="3 4">
    <name type="scientific">Paenibacillus solani</name>
    <dbReference type="NCBI Taxonomy" id="1705565"/>
    <lineage>
        <taxon>Bacteria</taxon>
        <taxon>Bacillati</taxon>
        <taxon>Bacillota</taxon>
        <taxon>Bacilli</taxon>
        <taxon>Bacillales</taxon>
        <taxon>Paenibacillaceae</taxon>
        <taxon>Paenibacillus</taxon>
    </lineage>
</organism>
<gene>
    <name evidence="3" type="ORF">AM231_02640</name>
</gene>
<dbReference type="PROSITE" id="PS51257">
    <property type="entry name" value="PROKAR_LIPOPROTEIN"/>
    <property type="match status" value="1"/>
</dbReference>
<dbReference type="InterPro" id="IPR019076">
    <property type="entry name" value="Spore_lipoprot_YhcN/YlaJ-like"/>
</dbReference>
<evidence type="ECO:0000313" key="4">
    <source>
        <dbReference type="Proteomes" id="UP000036932"/>
    </source>
</evidence>
<dbReference type="EMBL" id="LIUT01000001">
    <property type="protein sequence ID" value="KOR88148.1"/>
    <property type="molecule type" value="Genomic_DNA"/>
</dbReference>
<name>A0A0M1P0W4_9BACL</name>
<dbReference type="Pfam" id="PF09580">
    <property type="entry name" value="Spore_YhcN_YlaJ"/>
    <property type="match status" value="1"/>
</dbReference>
<dbReference type="PATRIC" id="fig|1705565.3.peg.2401"/>
<protein>
    <submittedName>
        <fullName evidence="3">Sporulation protein</fullName>
    </submittedName>
</protein>
<feature type="signal peptide" evidence="2">
    <location>
        <begin position="1"/>
        <end position="23"/>
    </location>
</feature>
<evidence type="ECO:0000256" key="1">
    <source>
        <dbReference type="SAM" id="MobiDB-lite"/>
    </source>
</evidence>
<feature type="compositionally biased region" description="Polar residues" evidence="1">
    <location>
        <begin position="116"/>
        <end position="125"/>
    </location>
</feature>
<dbReference type="OrthoDB" id="1707228at2"/>
<feature type="compositionally biased region" description="Low complexity" evidence="1">
    <location>
        <begin position="126"/>
        <end position="149"/>
    </location>
</feature>
<keyword evidence="4" id="KW-1185">Reference proteome</keyword>
<comment type="caution">
    <text evidence="3">The sequence shown here is derived from an EMBL/GenBank/DDBJ whole genome shotgun (WGS) entry which is preliminary data.</text>
</comment>